<evidence type="ECO:0000313" key="1">
    <source>
        <dbReference type="EnsemblMetazoa" id="AQUA015044-PA"/>
    </source>
</evidence>
<organism evidence="1 2">
    <name type="scientific">Anopheles quadriannulatus</name>
    <name type="common">Mosquito</name>
    <dbReference type="NCBI Taxonomy" id="34691"/>
    <lineage>
        <taxon>Eukaryota</taxon>
        <taxon>Metazoa</taxon>
        <taxon>Ecdysozoa</taxon>
        <taxon>Arthropoda</taxon>
        <taxon>Hexapoda</taxon>
        <taxon>Insecta</taxon>
        <taxon>Pterygota</taxon>
        <taxon>Neoptera</taxon>
        <taxon>Endopterygota</taxon>
        <taxon>Diptera</taxon>
        <taxon>Nematocera</taxon>
        <taxon>Culicoidea</taxon>
        <taxon>Culicidae</taxon>
        <taxon>Anophelinae</taxon>
        <taxon>Anopheles</taxon>
    </lineage>
</organism>
<dbReference type="Proteomes" id="UP000076407">
    <property type="component" value="Unassembled WGS sequence"/>
</dbReference>
<name>A0A182XT99_ANOQN</name>
<evidence type="ECO:0000313" key="2">
    <source>
        <dbReference type="Proteomes" id="UP000076407"/>
    </source>
</evidence>
<dbReference type="AlphaFoldDB" id="A0A182XT99"/>
<proteinExistence type="predicted"/>
<keyword evidence="2" id="KW-1185">Reference proteome</keyword>
<dbReference type="EnsemblMetazoa" id="AQUA015044-RA">
    <property type="protein sequence ID" value="AQUA015044-PA"/>
    <property type="gene ID" value="AQUA015044"/>
</dbReference>
<protein>
    <submittedName>
        <fullName evidence="1">Uncharacterized protein</fullName>
    </submittedName>
</protein>
<reference evidence="1" key="1">
    <citation type="submission" date="2020-05" db="UniProtKB">
        <authorList>
            <consortium name="EnsemblMetazoa"/>
        </authorList>
    </citation>
    <scope>IDENTIFICATION</scope>
    <source>
        <strain evidence="1">SANGQUA</strain>
    </source>
</reference>
<sequence>MTCPLCICCSVSLIVKVKRVRQFVVCTLRFPCD</sequence>
<accession>A0A182XT99</accession>